<dbReference type="InParanoid" id="H3H8S0"/>
<dbReference type="InterPro" id="IPR036397">
    <property type="entry name" value="RNaseH_sf"/>
</dbReference>
<dbReference type="PROSITE" id="PS50994">
    <property type="entry name" value="INTEGRASE"/>
    <property type="match status" value="1"/>
</dbReference>
<keyword evidence="1" id="KW-0645">Protease</keyword>
<dbReference type="Pfam" id="PF22936">
    <property type="entry name" value="Pol_BBD"/>
    <property type="match status" value="1"/>
</dbReference>
<dbReference type="Proteomes" id="UP000005238">
    <property type="component" value="Unassembled WGS sequence"/>
</dbReference>
<reference evidence="4" key="2">
    <citation type="submission" date="2015-06" db="UniProtKB">
        <authorList>
            <consortium name="EnsemblProtists"/>
        </authorList>
    </citation>
    <scope>IDENTIFICATION</scope>
    <source>
        <strain evidence="4">Pr102</strain>
    </source>
</reference>
<dbReference type="InterPro" id="IPR036875">
    <property type="entry name" value="Znf_CCHC_sf"/>
</dbReference>
<feature type="compositionally biased region" description="Gly residues" evidence="2">
    <location>
        <begin position="244"/>
        <end position="253"/>
    </location>
</feature>
<dbReference type="GO" id="GO:0004190">
    <property type="term" value="F:aspartic-type endopeptidase activity"/>
    <property type="evidence" value="ECO:0007669"/>
    <property type="project" value="UniProtKB-KW"/>
</dbReference>
<dbReference type="VEuPathDB" id="FungiDB:KRP23_14707"/>
<dbReference type="Pfam" id="PF07727">
    <property type="entry name" value="RVT_2"/>
    <property type="match status" value="1"/>
</dbReference>
<feature type="domain" description="Integrase catalytic" evidence="3">
    <location>
        <begin position="477"/>
        <end position="603"/>
    </location>
</feature>
<dbReference type="PANTHER" id="PTHR11439">
    <property type="entry name" value="GAG-POL-RELATED RETROTRANSPOSON"/>
    <property type="match status" value="1"/>
</dbReference>
<dbReference type="AlphaFoldDB" id="H3H8S0"/>
<protein>
    <recommendedName>
        <fullName evidence="3">Integrase catalytic domain-containing protein</fullName>
    </recommendedName>
</protein>
<dbReference type="Pfam" id="PF14223">
    <property type="entry name" value="Retrotran_gag_2"/>
    <property type="match status" value="1"/>
</dbReference>
<keyword evidence="5" id="KW-1185">Reference proteome</keyword>
<dbReference type="SUPFAM" id="SSF53098">
    <property type="entry name" value="Ribonuclease H-like"/>
    <property type="match status" value="1"/>
</dbReference>
<dbReference type="EnsemblProtists" id="Phyra87214">
    <property type="protein sequence ID" value="Phyra87214"/>
    <property type="gene ID" value="Phyra87214"/>
</dbReference>
<dbReference type="GO" id="GO:0008270">
    <property type="term" value="F:zinc ion binding"/>
    <property type="evidence" value="ECO:0007669"/>
    <property type="project" value="InterPro"/>
</dbReference>
<evidence type="ECO:0000313" key="4">
    <source>
        <dbReference type="EnsemblProtists" id="Phyra87214"/>
    </source>
</evidence>
<sequence length="893" mass="99630">MSSAHDASTKVSIDKFNGDNYATWNRYMRGVFLTKSVWHVVNRETTPSFTDSRPKDEYVKSSNIAFGLMLLHMDADYHHVVDDCEEAWVAWTRLKTLYGGSQKAGRIYLKRQLFSMEMSEGGNVLHHCNEVLNISAKLSSIGAKMEDEDVAICLLRSLPKSYENVVLNLEMSSAELRSQDVVKVLTNEHIKRQGEKTATVKTEDAVKAFNTDRESRQCTYCGKLGHTVDKCWTKQKDENRGPRRGGNGNGRGRGANNAQWRNDDASYDYGYGYDRVAFAVSLECGISTGKDMLGMWAVDSGATHHICNDKAKFAHLIERNEGELSVADGNKAAIMGVGTIVERVVLPNGDERDIEIKNALYVPSMSKNLLSVPQINKSGLFQVVFDGTQMRVAHKASKQVVAAANLVDGLYWLQTPQRSANAATSGKTVDLHARMGHAPVEVLRKMIDNDMIKDAKAPSKSSGPSVCRGCQQGKMVQKPFPSNRDKRRYDTFELLHFDICGPMEEESLGGSKYLLLIVDEASGCMKGFCLRAKSESEDCIKTYVTKVQTQFGKKVKFVRHDGAREFATNSLKAFYEVEGIEQQTTVPYAHQTNGTAERAIRTIVVDGQCVLVLVYVDDVLITGSSHELISRTKTDLKTRFEMTDSGKCAFVLGIELVDGPDGSVTMCQRRYVDDILKRFAMDECKAVVSPVDMSTRLVPSDTATKVNAPFREAVGALMHLMTATRPDIAYAVGYVSRFMENPQEEHWVAVKRIFRYLQGTKTHGICFKPGDKIDFRGYSDADWAGDLADRKSTSGYTFMLMSAPVSWGSKKQSRVSLSTSEAEYIALSLAIQEGKWIHRLLCEILAAANETGPELMIREDNQSCIKMTKNPVNHGRAKHIDIKYHHIRDEVKR</sequence>
<keyword evidence="1" id="KW-0064">Aspartyl protease</keyword>
<dbReference type="InterPro" id="IPR012337">
    <property type="entry name" value="RNaseH-like_sf"/>
</dbReference>
<dbReference type="eggNOG" id="KOG0017">
    <property type="taxonomic scope" value="Eukaryota"/>
</dbReference>
<dbReference type="VEuPathDB" id="FungiDB:KRP22_838"/>
<dbReference type="GO" id="GO:0015074">
    <property type="term" value="P:DNA integration"/>
    <property type="evidence" value="ECO:0007669"/>
    <property type="project" value="InterPro"/>
</dbReference>
<evidence type="ECO:0000256" key="1">
    <source>
        <dbReference type="ARBA" id="ARBA00022750"/>
    </source>
</evidence>
<evidence type="ECO:0000313" key="5">
    <source>
        <dbReference type="Proteomes" id="UP000005238"/>
    </source>
</evidence>
<evidence type="ECO:0000259" key="3">
    <source>
        <dbReference type="PROSITE" id="PS50994"/>
    </source>
</evidence>
<dbReference type="InterPro" id="IPR013103">
    <property type="entry name" value="RVT_2"/>
</dbReference>
<dbReference type="Gene3D" id="3.30.420.10">
    <property type="entry name" value="Ribonuclease H-like superfamily/Ribonuclease H"/>
    <property type="match status" value="1"/>
</dbReference>
<reference evidence="5" key="1">
    <citation type="journal article" date="2006" name="Science">
        <title>Phytophthora genome sequences uncover evolutionary origins and mechanisms of pathogenesis.</title>
        <authorList>
            <person name="Tyler B.M."/>
            <person name="Tripathy S."/>
            <person name="Zhang X."/>
            <person name="Dehal P."/>
            <person name="Jiang R.H."/>
            <person name="Aerts A."/>
            <person name="Arredondo F.D."/>
            <person name="Baxter L."/>
            <person name="Bensasson D."/>
            <person name="Beynon J.L."/>
            <person name="Chapman J."/>
            <person name="Damasceno C.M."/>
            <person name="Dorrance A.E."/>
            <person name="Dou D."/>
            <person name="Dickerman A.W."/>
            <person name="Dubchak I.L."/>
            <person name="Garbelotto M."/>
            <person name="Gijzen M."/>
            <person name="Gordon S.G."/>
            <person name="Govers F."/>
            <person name="Grunwald N.J."/>
            <person name="Huang W."/>
            <person name="Ivors K.L."/>
            <person name="Jones R.W."/>
            <person name="Kamoun S."/>
            <person name="Krampis K."/>
            <person name="Lamour K.H."/>
            <person name="Lee M.K."/>
            <person name="McDonald W.H."/>
            <person name="Medina M."/>
            <person name="Meijer H.J."/>
            <person name="Nordberg E.K."/>
            <person name="Maclean D.J."/>
            <person name="Ospina-Giraldo M.D."/>
            <person name="Morris P.F."/>
            <person name="Phuntumart V."/>
            <person name="Putnam N.H."/>
            <person name="Rash S."/>
            <person name="Rose J.K."/>
            <person name="Sakihama Y."/>
            <person name="Salamov A.A."/>
            <person name="Savidor A."/>
            <person name="Scheuring C.F."/>
            <person name="Smith B.M."/>
            <person name="Sobral B.W."/>
            <person name="Terry A."/>
            <person name="Torto-Alalibo T.A."/>
            <person name="Win J."/>
            <person name="Xu Z."/>
            <person name="Zhang H."/>
            <person name="Grigoriev I.V."/>
            <person name="Rokhsar D.S."/>
            <person name="Boore J.L."/>
        </authorList>
    </citation>
    <scope>NUCLEOTIDE SEQUENCE [LARGE SCALE GENOMIC DNA]</scope>
    <source>
        <strain evidence="5">Pr102</strain>
    </source>
</reference>
<dbReference type="CDD" id="cd09272">
    <property type="entry name" value="RNase_HI_RT_Ty1"/>
    <property type="match status" value="1"/>
</dbReference>
<dbReference type="EMBL" id="DS567564">
    <property type="status" value="NOT_ANNOTATED_CDS"/>
    <property type="molecule type" value="Genomic_DNA"/>
</dbReference>
<evidence type="ECO:0000256" key="2">
    <source>
        <dbReference type="SAM" id="MobiDB-lite"/>
    </source>
</evidence>
<organism evidence="4 5">
    <name type="scientific">Phytophthora ramorum</name>
    <name type="common">Sudden oak death agent</name>
    <dbReference type="NCBI Taxonomy" id="164328"/>
    <lineage>
        <taxon>Eukaryota</taxon>
        <taxon>Sar</taxon>
        <taxon>Stramenopiles</taxon>
        <taxon>Oomycota</taxon>
        <taxon>Peronosporomycetes</taxon>
        <taxon>Peronosporales</taxon>
        <taxon>Peronosporaceae</taxon>
        <taxon>Phytophthora</taxon>
    </lineage>
</organism>
<dbReference type="SUPFAM" id="SSF56672">
    <property type="entry name" value="DNA/RNA polymerases"/>
    <property type="match status" value="1"/>
</dbReference>
<keyword evidence="1" id="KW-0378">Hydrolase</keyword>
<proteinExistence type="predicted"/>
<dbReference type="HOGENOM" id="CLU_001650_5_3_1"/>
<dbReference type="InterPro" id="IPR054722">
    <property type="entry name" value="PolX-like_BBD"/>
</dbReference>
<dbReference type="InterPro" id="IPR001584">
    <property type="entry name" value="Integrase_cat-core"/>
</dbReference>
<name>H3H8S0_PHYRM</name>
<feature type="region of interest" description="Disordered" evidence="2">
    <location>
        <begin position="236"/>
        <end position="259"/>
    </location>
</feature>
<dbReference type="GO" id="GO:0003676">
    <property type="term" value="F:nucleic acid binding"/>
    <property type="evidence" value="ECO:0007669"/>
    <property type="project" value="InterPro"/>
</dbReference>
<dbReference type="InterPro" id="IPR043502">
    <property type="entry name" value="DNA/RNA_pol_sf"/>
</dbReference>
<accession>H3H8S0</accession>
<dbReference type="PANTHER" id="PTHR11439:SF463">
    <property type="entry name" value="REVERSE TRANSCRIPTASE TY1_COPIA-TYPE DOMAIN-CONTAINING PROTEIN"/>
    <property type="match status" value="1"/>
</dbReference>
<dbReference type="SUPFAM" id="SSF57756">
    <property type="entry name" value="Retrovirus zinc finger-like domains"/>
    <property type="match status" value="1"/>
</dbReference>